<keyword evidence="3" id="KW-1185">Reference proteome</keyword>
<protein>
    <submittedName>
        <fullName evidence="2">Uncharacterized protein</fullName>
    </submittedName>
</protein>
<dbReference type="EMBL" id="CAFZ01000097">
    <property type="protein sequence ID" value="CCA70867.1"/>
    <property type="molecule type" value="Genomic_DNA"/>
</dbReference>
<proteinExistence type="predicted"/>
<name>G4THS2_SERID</name>
<dbReference type="InParanoid" id="G4THS2"/>
<feature type="region of interest" description="Disordered" evidence="1">
    <location>
        <begin position="19"/>
        <end position="38"/>
    </location>
</feature>
<evidence type="ECO:0000256" key="1">
    <source>
        <dbReference type="SAM" id="MobiDB-lite"/>
    </source>
</evidence>
<accession>G4THS2</accession>
<dbReference type="AlphaFoldDB" id="G4THS2"/>
<evidence type="ECO:0000313" key="2">
    <source>
        <dbReference type="EMBL" id="CCA70867.1"/>
    </source>
</evidence>
<dbReference type="Proteomes" id="UP000007148">
    <property type="component" value="Unassembled WGS sequence"/>
</dbReference>
<evidence type="ECO:0000313" key="3">
    <source>
        <dbReference type="Proteomes" id="UP000007148"/>
    </source>
</evidence>
<comment type="caution">
    <text evidence="2">The sequence shown here is derived from an EMBL/GenBank/DDBJ whole genome shotgun (WGS) entry which is preliminary data.</text>
</comment>
<sequence length="241" mass="26768">MEMTLDTGESCAAVHIQAPARSGQSWPRPAAHRESDDVGPAGWSVTLITAPQLEACTLTVSSLNTIMANACAFLKKNAHGLRFLRLIRRELDAFPLNYIHDLVHLCPRLEAIHLLIYYTETTLHRNPHPTLKTLILDRTFVTNLSQVLDHWKINDDDFANFDTVVLALGLYESPLATKADILRFIQTDPRLFAVTCIITQPHCSPVIIPPCATKDLAAKCARDPLTLAKVSARRSNISNLL</sequence>
<organism evidence="2 3">
    <name type="scientific">Serendipita indica (strain DSM 11827)</name>
    <name type="common">Root endophyte fungus</name>
    <name type="synonym">Piriformospora indica</name>
    <dbReference type="NCBI Taxonomy" id="1109443"/>
    <lineage>
        <taxon>Eukaryota</taxon>
        <taxon>Fungi</taxon>
        <taxon>Dikarya</taxon>
        <taxon>Basidiomycota</taxon>
        <taxon>Agaricomycotina</taxon>
        <taxon>Agaricomycetes</taxon>
        <taxon>Sebacinales</taxon>
        <taxon>Serendipitaceae</taxon>
        <taxon>Serendipita</taxon>
    </lineage>
</organism>
<dbReference type="HOGENOM" id="CLU_1152160_0_0_1"/>
<gene>
    <name evidence="2" type="ORF">PIIN_04803</name>
</gene>
<reference evidence="2 3" key="1">
    <citation type="journal article" date="2011" name="PLoS Pathog.">
        <title>Endophytic Life Strategies Decoded by Genome and Transcriptome Analyses of the Mutualistic Root Symbiont Piriformospora indica.</title>
        <authorList>
            <person name="Zuccaro A."/>
            <person name="Lahrmann U."/>
            <person name="Guldener U."/>
            <person name="Langen G."/>
            <person name="Pfiffi S."/>
            <person name="Biedenkopf D."/>
            <person name="Wong P."/>
            <person name="Samans B."/>
            <person name="Grimm C."/>
            <person name="Basiewicz M."/>
            <person name="Murat C."/>
            <person name="Martin F."/>
            <person name="Kogel K.H."/>
        </authorList>
    </citation>
    <scope>NUCLEOTIDE SEQUENCE [LARGE SCALE GENOMIC DNA]</scope>
    <source>
        <strain evidence="2 3">DSM 11827</strain>
    </source>
</reference>